<dbReference type="PANTHER" id="PTHR33284">
    <property type="entry name" value="RIBOSOMAL PROTEIN L25/GLN-TRNA SYNTHETASE, ANTI-CODON-BINDING DOMAIN-CONTAINING PROTEIN"/>
    <property type="match status" value="1"/>
</dbReference>
<feature type="compositionally biased region" description="Basic and acidic residues" evidence="6">
    <location>
        <begin position="196"/>
        <end position="206"/>
    </location>
</feature>
<dbReference type="InterPro" id="IPR011035">
    <property type="entry name" value="Ribosomal_bL25/Gln-tRNA_synth"/>
</dbReference>
<evidence type="ECO:0000256" key="1">
    <source>
        <dbReference type="ARBA" id="ARBA00022730"/>
    </source>
</evidence>
<evidence type="ECO:0000256" key="6">
    <source>
        <dbReference type="SAM" id="MobiDB-lite"/>
    </source>
</evidence>
<reference evidence="9 10" key="1">
    <citation type="journal article" date="2017" name="ISME J.">
        <title>Potential for microbial H2 and metal transformations associated with novel bacteria and archaea in deep terrestrial subsurface sediments.</title>
        <authorList>
            <person name="Hernsdorf A.W."/>
            <person name="Amano Y."/>
            <person name="Miyakawa K."/>
            <person name="Ise K."/>
            <person name="Suzuki Y."/>
            <person name="Anantharaman K."/>
            <person name="Probst A."/>
            <person name="Burstein D."/>
            <person name="Thomas B.C."/>
            <person name="Banfield J.F."/>
        </authorList>
    </citation>
    <scope>NUCLEOTIDE SEQUENCE [LARGE SCALE GENOMIC DNA]</scope>
    <source>
        <strain evidence="9">HGW-Falkowbacteria-2</strain>
    </source>
</reference>
<keyword evidence="2 5" id="KW-0694">RNA-binding</keyword>
<comment type="similarity">
    <text evidence="5">Belongs to the bacterial ribosomal protein bL25 family. CTC subfamily.</text>
</comment>
<feature type="domain" description="Large ribosomal subunit protein bL25 beta" evidence="8">
    <location>
        <begin position="93"/>
        <end position="178"/>
    </location>
</feature>
<sequence>MELKLTAENRTKNEKLSKDDLAGILYGRGLESRSLKVKLNQFAKLFGEAGESNLITLQLEDKEFPVLVKTVQRDVLKNTLIHVDFYQVNMKEKVKAEIPLEFIGESKAVKELGGVFISSLDEVAAECLPGDLVDHIDVDISNLNEFGDMIRISDLKLPKGITLEHDDSDVVCVVEEPKKVEDEPVVAAPVEGAPAEESKEATPETK</sequence>
<comment type="function">
    <text evidence="5">This is one of the proteins that binds to the 5S RNA in the ribosome where it forms part of the central protuberance.</text>
</comment>
<dbReference type="Proteomes" id="UP000233325">
    <property type="component" value="Unassembled WGS sequence"/>
</dbReference>
<evidence type="ECO:0000256" key="2">
    <source>
        <dbReference type="ARBA" id="ARBA00022884"/>
    </source>
</evidence>
<dbReference type="InterPro" id="IPR037121">
    <property type="entry name" value="Ribosomal_bL25_C"/>
</dbReference>
<feature type="region of interest" description="Disordered" evidence="6">
    <location>
        <begin position="183"/>
        <end position="206"/>
    </location>
</feature>
<evidence type="ECO:0000259" key="8">
    <source>
        <dbReference type="Pfam" id="PF14693"/>
    </source>
</evidence>
<dbReference type="InterPro" id="IPR001021">
    <property type="entry name" value="Ribosomal_bL25_long"/>
</dbReference>
<dbReference type="InterPro" id="IPR020057">
    <property type="entry name" value="Ribosomal_bL25_b-dom"/>
</dbReference>
<evidence type="ECO:0000259" key="7">
    <source>
        <dbReference type="Pfam" id="PF01386"/>
    </source>
</evidence>
<dbReference type="GO" id="GO:0006412">
    <property type="term" value="P:translation"/>
    <property type="evidence" value="ECO:0007669"/>
    <property type="project" value="UniProtKB-UniRule"/>
</dbReference>
<feature type="domain" description="Large ribosomal subunit protein bL25 L25" evidence="7">
    <location>
        <begin position="18"/>
        <end position="85"/>
    </location>
</feature>
<dbReference type="AlphaFoldDB" id="A0A2N2DYA6"/>
<protein>
    <recommendedName>
        <fullName evidence="5">Large ribosomal subunit protein bL25</fullName>
    </recommendedName>
    <alternativeName>
        <fullName evidence="5">General stress protein CTC</fullName>
    </alternativeName>
</protein>
<organism evidence="9 10">
    <name type="scientific">Candidatus Falkowbacteria bacterium HGW-Falkowbacteria-2</name>
    <dbReference type="NCBI Taxonomy" id="2013769"/>
    <lineage>
        <taxon>Bacteria</taxon>
        <taxon>Candidatus Falkowiibacteriota</taxon>
    </lineage>
</organism>
<evidence type="ECO:0000256" key="5">
    <source>
        <dbReference type="HAMAP-Rule" id="MF_01334"/>
    </source>
</evidence>
<keyword evidence="4 5" id="KW-0687">Ribonucleoprotein</keyword>
<comment type="caution">
    <text evidence="9">The sequence shown here is derived from an EMBL/GenBank/DDBJ whole genome shotgun (WGS) entry which is preliminary data.</text>
</comment>
<dbReference type="EMBL" id="PHAH01000043">
    <property type="protein sequence ID" value="PKM87459.1"/>
    <property type="molecule type" value="Genomic_DNA"/>
</dbReference>
<dbReference type="GO" id="GO:0022625">
    <property type="term" value="C:cytosolic large ribosomal subunit"/>
    <property type="evidence" value="ECO:0007669"/>
    <property type="project" value="TreeGrafter"/>
</dbReference>
<dbReference type="GO" id="GO:0008097">
    <property type="term" value="F:5S rRNA binding"/>
    <property type="evidence" value="ECO:0007669"/>
    <property type="project" value="InterPro"/>
</dbReference>
<dbReference type="GO" id="GO:0003735">
    <property type="term" value="F:structural constituent of ribosome"/>
    <property type="evidence" value="ECO:0007669"/>
    <property type="project" value="InterPro"/>
</dbReference>
<keyword evidence="3 5" id="KW-0689">Ribosomal protein</keyword>
<dbReference type="HAMAP" id="MF_01334">
    <property type="entry name" value="Ribosomal_bL25_CTC"/>
    <property type="match status" value="1"/>
</dbReference>
<gene>
    <name evidence="5" type="primary">rplY</name>
    <name evidence="5" type="synonym">ctc</name>
    <name evidence="9" type="ORF">CVU83_02990</name>
</gene>
<dbReference type="InterPro" id="IPR029751">
    <property type="entry name" value="Ribosomal_L25_dom"/>
</dbReference>
<dbReference type="InterPro" id="IPR020056">
    <property type="entry name" value="Rbsml_bL25/Gln-tRNA_synth_N"/>
</dbReference>
<dbReference type="Pfam" id="PF01386">
    <property type="entry name" value="Ribosomal_L25p"/>
    <property type="match status" value="1"/>
</dbReference>
<name>A0A2N2DYA6_9BACT</name>
<dbReference type="Gene3D" id="2.170.120.20">
    <property type="entry name" value="Ribosomal protein L25, beta domain"/>
    <property type="match status" value="1"/>
</dbReference>
<evidence type="ECO:0000313" key="10">
    <source>
        <dbReference type="Proteomes" id="UP000233325"/>
    </source>
</evidence>
<accession>A0A2N2DYA6</accession>
<dbReference type="InterPro" id="IPR020930">
    <property type="entry name" value="Ribosomal_uL5_bac-type"/>
</dbReference>
<dbReference type="NCBIfam" id="TIGR00731">
    <property type="entry name" value="bL25_bact_ctc"/>
    <property type="match status" value="1"/>
</dbReference>
<dbReference type="SUPFAM" id="SSF50715">
    <property type="entry name" value="Ribosomal protein L25-like"/>
    <property type="match status" value="1"/>
</dbReference>
<comment type="subunit">
    <text evidence="5">Part of the 50S ribosomal subunit; part of the 5S rRNA/L5/L18/L25 subcomplex. Contacts the 5S rRNA. Binds to the 5S rRNA independently of L5 and L18.</text>
</comment>
<feature type="compositionally biased region" description="Low complexity" evidence="6">
    <location>
        <begin position="185"/>
        <end position="195"/>
    </location>
</feature>
<proteinExistence type="inferred from homology"/>
<evidence type="ECO:0000256" key="4">
    <source>
        <dbReference type="ARBA" id="ARBA00023274"/>
    </source>
</evidence>
<dbReference type="Gene3D" id="2.40.240.10">
    <property type="entry name" value="Ribosomal Protein L25, Chain P"/>
    <property type="match status" value="1"/>
</dbReference>
<dbReference type="PANTHER" id="PTHR33284:SF1">
    <property type="entry name" value="RIBOSOMAL PROTEIN L25_GLN-TRNA SYNTHETASE, ANTI-CODON-BINDING DOMAIN-CONTAINING PROTEIN"/>
    <property type="match status" value="1"/>
</dbReference>
<dbReference type="Pfam" id="PF14693">
    <property type="entry name" value="Ribosomal_TL5_C"/>
    <property type="match status" value="1"/>
</dbReference>
<evidence type="ECO:0000313" key="9">
    <source>
        <dbReference type="EMBL" id="PKM87459.1"/>
    </source>
</evidence>
<evidence type="ECO:0000256" key="3">
    <source>
        <dbReference type="ARBA" id="ARBA00022980"/>
    </source>
</evidence>
<dbReference type="CDD" id="cd00495">
    <property type="entry name" value="Ribosomal_L25_TL5_CTC"/>
    <property type="match status" value="1"/>
</dbReference>
<keyword evidence="1 5" id="KW-0699">rRNA-binding</keyword>